<reference evidence="1 2" key="1">
    <citation type="submission" date="2019-07" db="EMBL/GenBank/DDBJ databases">
        <authorList>
            <person name="Kim J."/>
        </authorList>
    </citation>
    <scope>NUCLEOTIDE SEQUENCE [LARGE SCALE GENOMIC DNA]</scope>
    <source>
        <strain evidence="1 2">JC52</strain>
    </source>
</reference>
<name>A0A559K7P0_9BACL</name>
<sequence>MDDIAQSKLYGYHLKDVELSRQAIAIWLAMFERSTSGLLRPDPDTGRRVDAAAAYFKLLSAN</sequence>
<dbReference type="EMBL" id="VNJI01000027">
    <property type="protein sequence ID" value="TVY08103.1"/>
    <property type="molecule type" value="Genomic_DNA"/>
</dbReference>
<protein>
    <submittedName>
        <fullName evidence="1">Uncharacterized protein</fullName>
    </submittedName>
</protein>
<comment type="caution">
    <text evidence="1">The sequence shown here is derived from an EMBL/GenBank/DDBJ whole genome shotgun (WGS) entry which is preliminary data.</text>
</comment>
<dbReference type="RefSeq" id="WP_144850313.1">
    <property type="nucleotide sequence ID" value="NZ_VNJI01000027.1"/>
</dbReference>
<proteinExistence type="predicted"/>
<dbReference type="Proteomes" id="UP000317036">
    <property type="component" value="Unassembled WGS sequence"/>
</dbReference>
<evidence type="ECO:0000313" key="2">
    <source>
        <dbReference type="Proteomes" id="UP000317036"/>
    </source>
</evidence>
<keyword evidence="2" id="KW-1185">Reference proteome</keyword>
<accession>A0A559K7P0</accession>
<dbReference type="AlphaFoldDB" id="A0A559K7P0"/>
<evidence type="ECO:0000313" key="1">
    <source>
        <dbReference type="EMBL" id="TVY08103.1"/>
    </source>
</evidence>
<organism evidence="1 2">
    <name type="scientific">Paenibacillus cremeus</name>
    <dbReference type="NCBI Taxonomy" id="2163881"/>
    <lineage>
        <taxon>Bacteria</taxon>
        <taxon>Bacillati</taxon>
        <taxon>Bacillota</taxon>
        <taxon>Bacilli</taxon>
        <taxon>Bacillales</taxon>
        <taxon>Paenibacillaceae</taxon>
        <taxon>Paenibacillus</taxon>
    </lineage>
</organism>
<gene>
    <name evidence="1" type="ORF">FPZ49_20325</name>
</gene>